<sequence>MGDSASTGRAMLDVFIEHLEWHWTHQLRPRLNGRTDEEYLWQPAAGAHAHPDEAYAAWIDALRSLDDAPLARPVGRTGGPWAQHSLGTLIAHIHREIIHHGAEVTLLRDLRAHRATL</sequence>
<evidence type="ECO:0000313" key="3">
    <source>
        <dbReference type="Proteomes" id="UP000029548"/>
    </source>
</evidence>
<name>A0A095Y619_9CORY</name>
<dbReference type="AlphaFoldDB" id="A0A095Y619"/>
<dbReference type="RefSeq" id="WP_035121037.1">
    <property type="nucleotide sequence ID" value="NZ_JRNE01000039.1"/>
</dbReference>
<accession>A0A095Y619</accession>
<evidence type="ECO:0000259" key="1">
    <source>
        <dbReference type="Pfam" id="PF12867"/>
    </source>
</evidence>
<dbReference type="InterPro" id="IPR034660">
    <property type="entry name" value="DinB/YfiT-like"/>
</dbReference>
<evidence type="ECO:0000313" key="2">
    <source>
        <dbReference type="EMBL" id="KGF17491.1"/>
    </source>
</evidence>
<dbReference type="EMBL" id="JRNE01000039">
    <property type="protein sequence ID" value="KGF17491.1"/>
    <property type="molecule type" value="Genomic_DNA"/>
</dbReference>
<dbReference type="Pfam" id="PF12867">
    <property type="entry name" value="DinB_2"/>
    <property type="match status" value="1"/>
</dbReference>
<reference evidence="2 3" key="1">
    <citation type="submission" date="2014-07" db="EMBL/GenBank/DDBJ databases">
        <authorList>
            <person name="McCorrison J."/>
            <person name="Sanka R."/>
            <person name="Torralba M."/>
            <person name="Gillis M."/>
            <person name="Haft D.H."/>
            <person name="Methe B."/>
            <person name="Sutton G."/>
            <person name="Nelson K.E."/>
        </authorList>
    </citation>
    <scope>NUCLEOTIDE SEQUENCE [LARGE SCALE GENOMIC DNA]</scope>
    <source>
        <strain evidence="2 3">DNF00450</strain>
    </source>
</reference>
<dbReference type="Gene3D" id="1.20.120.450">
    <property type="entry name" value="dinb family like domain"/>
    <property type="match status" value="1"/>
</dbReference>
<protein>
    <recommendedName>
        <fullName evidence="1">DinB-like domain-containing protein</fullName>
    </recommendedName>
</protein>
<dbReference type="eggNOG" id="COG0666">
    <property type="taxonomic scope" value="Bacteria"/>
</dbReference>
<dbReference type="SUPFAM" id="SSF109854">
    <property type="entry name" value="DinB/YfiT-like putative metalloenzymes"/>
    <property type="match status" value="1"/>
</dbReference>
<gene>
    <name evidence="2" type="ORF">HMPREF1650_03800</name>
</gene>
<dbReference type="InterPro" id="IPR024775">
    <property type="entry name" value="DinB-like"/>
</dbReference>
<comment type="caution">
    <text evidence="2">The sequence shown here is derived from an EMBL/GenBank/DDBJ whole genome shotgun (WGS) entry which is preliminary data.</text>
</comment>
<dbReference type="Proteomes" id="UP000029548">
    <property type="component" value="Unassembled WGS sequence"/>
</dbReference>
<proteinExistence type="predicted"/>
<organism evidence="2 3">
    <name type="scientific">Corynebacterium freneyi DNF00450</name>
    <dbReference type="NCBI Taxonomy" id="1287475"/>
    <lineage>
        <taxon>Bacteria</taxon>
        <taxon>Bacillati</taxon>
        <taxon>Actinomycetota</taxon>
        <taxon>Actinomycetes</taxon>
        <taxon>Mycobacteriales</taxon>
        <taxon>Corynebacteriaceae</taxon>
        <taxon>Corynebacterium</taxon>
    </lineage>
</organism>
<feature type="domain" description="DinB-like" evidence="1">
    <location>
        <begin position="52"/>
        <end position="103"/>
    </location>
</feature>